<evidence type="ECO:0000313" key="1">
    <source>
        <dbReference type="EMBL" id="OXV09922.1"/>
    </source>
</evidence>
<sequence>MAEDQNTPVYDIAFKCLEKFDEIREYHETHDTGLTMRVFEMENLSAYCQIVPKCHFIGLLHTFYDRGNITGAWSLMESSLDNRLRGFPDILGMFLKLLEIILRNLRRLEGETDPTSPQTIKIWEDALRTIDFAMHQMWESFTMIPSAPNFTICPFPDGVQDIKDFRPINKDHDRVPIIKKHSDVKEGITANVSKSLSGEAGILARILNRSVGGKSLKGQKSDDDVYYIEKLETVYFFPNRKYLSDCAKLSDVKDYLEERNYTLPMTQGREIDANAKIDATVPGGTVDVDVQANIAIDRKSALSTKHTKPADFVLGIQTMKLYHRKPSLKSKSKFQCIIFDDDDVEDSEDEEDKFVIADLDDGDMQGLEYKVETGVDGKDVVWIIPSDTV</sequence>
<reference evidence="1 2" key="1">
    <citation type="journal article" date="2015" name="Environ. Microbiol.">
        <title>Metagenome sequence of Elaphomyces granulatus from sporocarp tissue reveals Ascomycota ectomycorrhizal fingerprints of genome expansion and a Proteobacteria-rich microbiome.</title>
        <authorList>
            <person name="Quandt C.A."/>
            <person name="Kohler A."/>
            <person name="Hesse C.N."/>
            <person name="Sharpton T.J."/>
            <person name="Martin F."/>
            <person name="Spatafora J.W."/>
        </authorList>
    </citation>
    <scope>NUCLEOTIDE SEQUENCE [LARGE SCALE GENOMIC DNA]</scope>
    <source>
        <strain evidence="1 2">OSC145934</strain>
    </source>
</reference>
<organism evidence="1 2">
    <name type="scientific">Elaphomyces granulatus</name>
    <dbReference type="NCBI Taxonomy" id="519963"/>
    <lineage>
        <taxon>Eukaryota</taxon>
        <taxon>Fungi</taxon>
        <taxon>Dikarya</taxon>
        <taxon>Ascomycota</taxon>
        <taxon>Pezizomycotina</taxon>
        <taxon>Eurotiomycetes</taxon>
        <taxon>Eurotiomycetidae</taxon>
        <taxon>Eurotiales</taxon>
        <taxon>Elaphomycetaceae</taxon>
        <taxon>Elaphomyces</taxon>
    </lineage>
</organism>
<dbReference type="EMBL" id="NPHW01003238">
    <property type="protein sequence ID" value="OXV09922.1"/>
    <property type="molecule type" value="Genomic_DNA"/>
</dbReference>
<accession>A0A232M0N7</accession>
<dbReference type="Proteomes" id="UP000243515">
    <property type="component" value="Unassembled WGS sequence"/>
</dbReference>
<protein>
    <submittedName>
        <fullName evidence="1">Uncharacterized protein</fullName>
    </submittedName>
</protein>
<evidence type="ECO:0000313" key="2">
    <source>
        <dbReference type="Proteomes" id="UP000243515"/>
    </source>
</evidence>
<dbReference type="AlphaFoldDB" id="A0A232M0N7"/>
<keyword evidence="2" id="KW-1185">Reference proteome</keyword>
<dbReference type="OrthoDB" id="4500473at2759"/>
<proteinExistence type="predicted"/>
<gene>
    <name evidence="1" type="ORF">Egran_02315</name>
</gene>
<comment type="caution">
    <text evidence="1">The sequence shown here is derived from an EMBL/GenBank/DDBJ whole genome shotgun (WGS) entry which is preliminary data.</text>
</comment>
<name>A0A232M0N7_9EURO</name>